<evidence type="ECO:0000256" key="1">
    <source>
        <dbReference type="SAM" id="Phobius"/>
    </source>
</evidence>
<name>A0A381UJ33_9ZZZZ</name>
<proteinExistence type="predicted"/>
<sequence>MKVNNQFKTYEHKHCNQKRILRGALKMKRLWIISGAIAVTLTIALSQFETKVPEDWGFVHCTSTNKNCGRLE</sequence>
<evidence type="ECO:0000313" key="2">
    <source>
        <dbReference type="EMBL" id="SVA28150.1"/>
    </source>
</evidence>
<feature type="transmembrane region" description="Helical" evidence="1">
    <location>
        <begin position="30"/>
        <end position="48"/>
    </location>
</feature>
<protein>
    <submittedName>
        <fullName evidence="2">Uncharacterized protein</fullName>
    </submittedName>
</protein>
<keyword evidence="1" id="KW-0472">Membrane</keyword>
<organism evidence="2">
    <name type="scientific">marine metagenome</name>
    <dbReference type="NCBI Taxonomy" id="408172"/>
    <lineage>
        <taxon>unclassified sequences</taxon>
        <taxon>metagenomes</taxon>
        <taxon>ecological metagenomes</taxon>
    </lineage>
</organism>
<keyword evidence="1" id="KW-1133">Transmembrane helix</keyword>
<keyword evidence="1" id="KW-0812">Transmembrane</keyword>
<gene>
    <name evidence="2" type="ORF">METZ01_LOCUS81004</name>
</gene>
<reference evidence="2" key="1">
    <citation type="submission" date="2018-05" db="EMBL/GenBank/DDBJ databases">
        <authorList>
            <person name="Lanie J.A."/>
            <person name="Ng W.-L."/>
            <person name="Kazmierczak K.M."/>
            <person name="Andrzejewski T.M."/>
            <person name="Davidsen T.M."/>
            <person name="Wayne K.J."/>
            <person name="Tettelin H."/>
            <person name="Glass J.I."/>
            <person name="Rusch D."/>
            <person name="Podicherti R."/>
            <person name="Tsui H.-C.T."/>
            <person name="Winkler M.E."/>
        </authorList>
    </citation>
    <scope>NUCLEOTIDE SEQUENCE</scope>
</reference>
<dbReference type="EMBL" id="UINC01006540">
    <property type="protein sequence ID" value="SVA28150.1"/>
    <property type="molecule type" value="Genomic_DNA"/>
</dbReference>
<accession>A0A381UJ33</accession>
<dbReference type="AlphaFoldDB" id="A0A381UJ33"/>